<dbReference type="GO" id="GO:0016810">
    <property type="term" value="F:hydrolase activity, acting on carbon-nitrogen (but not peptide) bonds"/>
    <property type="evidence" value="ECO:0007669"/>
    <property type="project" value="InterPro"/>
</dbReference>
<name>A0A2U7UAA5_9VIRU</name>
<accession>A0A2U7UAA5</accession>
<dbReference type="RefSeq" id="YP_009483628.1">
    <property type="nucleotide sequence ID" value="NC_037667.1"/>
</dbReference>
<dbReference type="KEGG" id="vg:36844500"/>
<dbReference type="PANTHER" id="PTHR43794:SF11">
    <property type="entry name" value="AMIDOHYDROLASE-RELATED DOMAIN-CONTAINING PROTEIN"/>
    <property type="match status" value="1"/>
</dbReference>
<dbReference type="SUPFAM" id="SSF51338">
    <property type="entry name" value="Composite domain of metallo-dependent hydrolases"/>
    <property type="match status" value="1"/>
</dbReference>
<keyword evidence="1" id="KW-0378">Hydrolase</keyword>
<dbReference type="GeneID" id="36844500"/>
<dbReference type="PANTHER" id="PTHR43794">
    <property type="entry name" value="AMINOHYDROLASE SSNA-RELATED"/>
    <property type="match status" value="1"/>
</dbReference>
<feature type="domain" description="Amidohydrolase-related" evidence="2">
    <location>
        <begin position="358"/>
        <end position="456"/>
    </location>
</feature>
<dbReference type="EMBL" id="MG011689">
    <property type="protein sequence ID" value="AVK75359.1"/>
    <property type="molecule type" value="Genomic_DNA"/>
</dbReference>
<dbReference type="Gene3D" id="2.30.40.10">
    <property type="entry name" value="Urease, subunit C, domain 1"/>
    <property type="match status" value="2"/>
</dbReference>
<dbReference type="Pfam" id="PF01979">
    <property type="entry name" value="Amidohydro_1"/>
    <property type="match status" value="1"/>
</dbReference>
<dbReference type="SUPFAM" id="SSF51556">
    <property type="entry name" value="Metallo-dependent hydrolases"/>
    <property type="match status" value="1"/>
</dbReference>
<proteinExistence type="predicted"/>
<dbReference type="InterPro" id="IPR032466">
    <property type="entry name" value="Metal_Hydrolase"/>
</dbReference>
<dbReference type="InterPro" id="IPR006680">
    <property type="entry name" value="Amidohydro-rel"/>
</dbReference>
<gene>
    <name evidence="3" type="ORF">pqer_cds_937</name>
</gene>
<sequence>MSNAAAGAQCWPVLLACSLWHTKKEAVVGQRGDPYKRMRPVSLVVRGATLLTSEPKLCTAMRMVDVAIRTDGTIASIDDARTMWNRKVAPKVQTLDARGMLLAPGLVDAHCLLTDNTPPLQCGGAEPTYDGVVARSVARMAEMVKCGITTACILAVDHPDAVAEAAVRVGMRAVVAPIVRDRTTRGDPAIVASDDLDKIAAFARRWSPHPLIRAAVGLCDLPACRQAYVGGIVWGARDRGLHVHACLNAGDGDDGVAQPLQPGQQTPGVRLAMVALGVRPGTISVVVHDATTVDDLHVMGMAGLGIVYDAMHSLNPLDNNRASTTAKTATTSATVPDPTQDRAMEKRHVRRLPTMALSMGAANPFARMRAVLSTRSSLDASQMVEMATAGGGRVLGLDRCGVGALRVGGVADMLLIDPRRLGQSLADATFCRAVASIVQRGHPTDIACTIINGRVVAMNGRAMLVDECRPGRDMFSCCS</sequence>
<dbReference type="InterPro" id="IPR011059">
    <property type="entry name" value="Metal-dep_hydrolase_composite"/>
</dbReference>
<organism evidence="3">
    <name type="scientific">Pandoravirus quercus</name>
    <dbReference type="NCBI Taxonomy" id="2107709"/>
    <lineage>
        <taxon>Viruses</taxon>
        <taxon>Pandoravirus</taxon>
    </lineage>
</organism>
<dbReference type="InterPro" id="IPR050287">
    <property type="entry name" value="MTA/SAH_deaminase"/>
</dbReference>
<evidence type="ECO:0000259" key="2">
    <source>
        <dbReference type="Pfam" id="PF01979"/>
    </source>
</evidence>
<evidence type="ECO:0000256" key="1">
    <source>
        <dbReference type="ARBA" id="ARBA00022801"/>
    </source>
</evidence>
<dbReference type="Proteomes" id="UP000248852">
    <property type="component" value="Segment"/>
</dbReference>
<reference evidence="3" key="1">
    <citation type="journal article" date="2018" name="Nat. Commun.">
        <title>Diversity and evolution of the emerging Pandoraviridae family.</title>
        <authorList>
            <person name="Legendre M."/>
            <person name="Fabre E."/>
            <person name="Poirot O."/>
            <person name="Jeudy S."/>
            <person name="Lartigue A."/>
            <person name="Alempic J.M."/>
            <person name="Beucher L."/>
            <person name="Philippe N."/>
            <person name="Bertaux L."/>
            <person name="Christo-Foroux E."/>
            <person name="Labadie K."/>
            <person name="Coute Y."/>
            <person name="Abergel C."/>
            <person name="Claverie J.M."/>
        </authorList>
    </citation>
    <scope>NUCLEOTIDE SEQUENCE [LARGE SCALE GENOMIC DNA]</scope>
    <source>
        <strain evidence="3">Quercus</strain>
    </source>
</reference>
<evidence type="ECO:0000313" key="3">
    <source>
        <dbReference type="EMBL" id="AVK75359.1"/>
    </source>
</evidence>
<protein>
    <submittedName>
        <fullName evidence="3">Cytosine/adenosine deaminase</fullName>
    </submittedName>
</protein>
<dbReference type="Gene3D" id="3.20.20.140">
    <property type="entry name" value="Metal-dependent hydrolases"/>
    <property type="match status" value="2"/>
</dbReference>